<dbReference type="Proteomes" id="UP000198211">
    <property type="component" value="Unassembled WGS sequence"/>
</dbReference>
<dbReference type="Gene3D" id="3.30.70.270">
    <property type="match status" value="1"/>
</dbReference>
<dbReference type="STRING" id="4795.A0A225UQV6"/>
<accession>A0A225UQV6</accession>
<keyword evidence="2" id="KW-1185">Reference proteome</keyword>
<proteinExistence type="predicted"/>
<reference evidence="2" key="1">
    <citation type="submission" date="2017-03" db="EMBL/GenBank/DDBJ databases">
        <title>Phytopthora megakarya and P. palmivora, two closely related causual agents of cacao black pod achieved similar genome size and gene model numbers by different mechanisms.</title>
        <authorList>
            <person name="Ali S."/>
            <person name="Shao J."/>
            <person name="Larry D.J."/>
            <person name="Kronmiller B."/>
            <person name="Shen D."/>
            <person name="Strem M.D."/>
            <person name="Melnick R.L."/>
            <person name="Guiltinan M.J."/>
            <person name="Tyler B.M."/>
            <person name="Meinhardt L.W."/>
            <person name="Bailey B.A."/>
        </authorList>
    </citation>
    <scope>NUCLEOTIDE SEQUENCE [LARGE SCALE GENOMIC DNA]</scope>
    <source>
        <strain evidence="2">zdho120</strain>
    </source>
</reference>
<dbReference type="InterPro" id="IPR043502">
    <property type="entry name" value="DNA/RNA_pol_sf"/>
</dbReference>
<evidence type="ECO:0000313" key="2">
    <source>
        <dbReference type="Proteomes" id="UP000198211"/>
    </source>
</evidence>
<organism evidence="1 2">
    <name type="scientific">Phytophthora megakarya</name>
    <dbReference type="NCBI Taxonomy" id="4795"/>
    <lineage>
        <taxon>Eukaryota</taxon>
        <taxon>Sar</taxon>
        <taxon>Stramenopiles</taxon>
        <taxon>Oomycota</taxon>
        <taxon>Peronosporomycetes</taxon>
        <taxon>Peronosporales</taxon>
        <taxon>Peronosporaceae</taxon>
        <taxon>Phytophthora</taxon>
    </lineage>
</organism>
<dbReference type="AlphaFoldDB" id="A0A225UQV6"/>
<gene>
    <name evidence="1" type="ORF">PHMEG_00034501</name>
</gene>
<dbReference type="EMBL" id="NBNE01012876">
    <property type="protein sequence ID" value="OWY95485.1"/>
    <property type="molecule type" value="Genomic_DNA"/>
</dbReference>
<sequence length="70" mass="7999">RLSAEGVRPLDRLINAVRDFPTSVDAKKTKRFVHLAGYYRRFVKNFGTLIAFGTLMAPLTKLLRKDAEFT</sequence>
<dbReference type="OrthoDB" id="124617at2759"/>
<evidence type="ECO:0000313" key="1">
    <source>
        <dbReference type="EMBL" id="OWY95485.1"/>
    </source>
</evidence>
<comment type="caution">
    <text evidence="1">The sequence shown here is derived from an EMBL/GenBank/DDBJ whole genome shotgun (WGS) entry which is preliminary data.</text>
</comment>
<dbReference type="InterPro" id="IPR043128">
    <property type="entry name" value="Rev_trsase/Diguanyl_cyclase"/>
</dbReference>
<dbReference type="SUPFAM" id="SSF56672">
    <property type="entry name" value="DNA/RNA polymerases"/>
    <property type="match status" value="1"/>
</dbReference>
<name>A0A225UQV6_9STRA</name>
<feature type="non-terminal residue" evidence="1">
    <location>
        <position position="1"/>
    </location>
</feature>
<protein>
    <submittedName>
        <fullName evidence="1">RNA-dependent DNA polymerase</fullName>
    </submittedName>
</protein>